<reference evidence="4" key="2">
    <citation type="submission" date="2020-04" db="EMBL/GenBank/DDBJ databases">
        <authorList>
            <consortium name="NCBI Genome Project"/>
        </authorList>
    </citation>
    <scope>NUCLEOTIDE SEQUENCE</scope>
    <source>
        <strain evidence="4">CBS 781.70</strain>
    </source>
</reference>
<dbReference type="RefSeq" id="XP_033533719.1">
    <property type="nucleotide sequence ID" value="XM_033675574.1"/>
</dbReference>
<dbReference type="PANTHER" id="PTHR15615">
    <property type="match status" value="1"/>
</dbReference>
<dbReference type="GO" id="GO:0000307">
    <property type="term" value="C:cyclin-dependent protein kinase holoenzyme complex"/>
    <property type="evidence" value="ECO:0007669"/>
    <property type="project" value="TreeGrafter"/>
</dbReference>
<dbReference type="GeneID" id="54416144"/>
<dbReference type="GO" id="GO:0005634">
    <property type="term" value="C:nucleus"/>
    <property type="evidence" value="ECO:0007669"/>
    <property type="project" value="TreeGrafter"/>
</dbReference>
<feature type="region of interest" description="Disordered" evidence="1">
    <location>
        <begin position="55"/>
        <end position="131"/>
    </location>
</feature>
<reference evidence="2 4" key="1">
    <citation type="submission" date="2020-01" db="EMBL/GenBank/DDBJ databases">
        <authorList>
            <consortium name="DOE Joint Genome Institute"/>
            <person name="Haridas S."/>
            <person name="Albert R."/>
            <person name="Binder M."/>
            <person name="Bloem J."/>
            <person name="Labutti K."/>
            <person name="Salamov A."/>
            <person name="Andreopoulos B."/>
            <person name="Baker S.E."/>
            <person name="Barry K."/>
            <person name="Bills G."/>
            <person name="Bluhm B.H."/>
            <person name="Cannon C."/>
            <person name="Castanera R."/>
            <person name="Culley D.E."/>
            <person name="Daum C."/>
            <person name="Ezra D."/>
            <person name="Gonzalez J.B."/>
            <person name="Henrissat B."/>
            <person name="Kuo A."/>
            <person name="Liang C."/>
            <person name="Lipzen A."/>
            <person name="Lutzoni F."/>
            <person name="Magnuson J."/>
            <person name="Mondo S."/>
            <person name="Nolan M."/>
            <person name="Ohm R."/>
            <person name="Pangilinan J."/>
            <person name="Park H.-J."/>
            <person name="Ramirez L."/>
            <person name="Alfaro M."/>
            <person name="Sun H."/>
            <person name="Tritt A."/>
            <person name="Yoshinaga Y."/>
            <person name="Zwiers L.-H."/>
            <person name="Turgeon B.G."/>
            <person name="Goodwin S.B."/>
            <person name="Spatafora J.W."/>
            <person name="Crous P.W."/>
            <person name="Grigoriev I.V."/>
        </authorList>
    </citation>
    <scope>NUCLEOTIDE SEQUENCE</scope>
    <source>
        <strain evidence="2 4">CBS 781.70</strain>
    </source>
</reference>
<dbReference type="Proteomes" id="UP000504638">
    <property type="component" value="Unplaced"/>
</dbReference>
<evidence type="ECO:0000313" key="3">
    <source>
        <dbReference type="Proteomes" id="UP000504638"/>
    </source>
</evidence>
<feature type="compositionally biased region" description="Low complexity" evidence="1">
    <location>
        <begin position="14"/>
        <end position="25"/>
    </location>
</feature>
<proteinExistence type="predicted"/>
<dbReference type="GO" id="GO:0019901">
    <property type="term" value="F:protein kinase binding"/>
    <property type="evidence" value="ECO:0007669"/>
    <property type="project" value="InterPro"/>
</dbReference>
<dbReference type="CDD" id="cd20558">
    <property type="entry name" value="CYCLIN_ScPCL7-like"/>
    <property type="match status" value="1"/>
</dbReference>
<dbReference type="PANTHER" id="PTHR15615:SF32">
    <property type="entry name" value="PROTEIN KINASE COMPLEX COMPONENT, PUTATIVE (AFU_ORTHOLOGUE AFUA_2G07660)-RELATED"/>
    <property type="match status" value="1"/>
</dbReference>
<evidence type="ECO:0000313" key="2">
    <source>
        <dbReference type="EMBL" id="KAF1812088.1"/>
    </source>
</evidence>
<accession>A0A6G1G243</accession>
<dbReference type="Pfam" id="PF08613">
    <property type="entry name" value="Cyclin"/>
    <property type="match status" value="1"/>
</dbReference>
<reference evidence="4" key="3">
    <citation type="submission" date="2025-04" db="UniProtKB">
        <authorList>
            <consortium name="RefSeq"/>
        </authorList>
    </citation>
    <scope>IDENTIFICATION</scope>
    <source>
        <strain evidence="4">CBS 781.70</strain>
    </source>
</reference>
<dbReference type="Gene3D" id="1.10.472.10">
    <property type="entry name" value="Cyclin-like"/>
    <property type="match status" value="1"/>
</dbReference>
<feature type="non-terminal residue" evidence="2">
    <location>
        <position position="1"/>
    </location>
</feature>
<evidence type="ECO:0000313" key="4">
    <source>
        <dbReference type="RefSeq" id="XP_033533719.1"/>
    </source>
</evidence>
<protein>
    <submittedName>
        <fullName evidence="2 4">Cyclin-domain-containing protein</fullName>
    </submittedName>
</protein>
<dbReference type="AlphaFoldDB" id="A0A6G1G243"/>
<sequence>PPPPPSPAADAGVLPPLSSPSSSAPSTPPANWSVFDIRPETAMKMLCRSVQTLANVTGDIPPTPPISRPSTPKAASEEPGSNETRAHHRSSSRPATPISSDDLRPPAFHPPDVGAPEASTHEPSVGSRTVAQAPLRAQHEAIARKFFSKRAPAIALADYLARLQRYCPMSTAVYLAAGAYICKLGVEERTVPVTARTVHRLVLAALRVAMKALEDLRYPQQRFAGVGGVSEGELKTLEISLCFLTGFELQVDAQRLYEKTVALQMAAEHASLVSGRLPDGFQPMLPGRRRR</sequence>
<feature type="region of interest" description="Disordered" evidence="1">
    <location>
        <begin position="1"/>
        <end position="33"/>
    </location>
</feature>
<dbReference type="EMBL" id="ML975159">
    <property type="protein sequence ID" value="KAF1812088.1"/>
    <property type="molecule type" value="Genomic_DNA"/>
</dbReference>
<evidence type="ECO:0000256" key="1">
    <source>
        <dbReference type="SAM" id="MobiDB-lite"/>
    </source>
</evidence>
<dbReference type="OrthoDB" id="5304883at2759"/>
<gene>
    <name evidence="2 4" type="ORF">P152DRAFT_374040</name>
</gene>
<keyword evidence="3" id="KW-1185">Reference proteome</keyword>
<organism evidence="2">
    <name type="scientific">Eremomyces bilateralis CBS 781.70</name>
    <dbReference type="NCBI Taxonomy" id="1392243"/>
    <lineage>
        <taxon>Eukaryota</taxon>
        <taxon>Fungi</taxon>
        <taxon>Dikarya</taxon>
        <taxon>Ascomycota</taxon>
        <taxon>Pezizomycotina</taxon>
        <taxon>Dothideomycetes</taxon>
        <taxon>Dothideomycetes incertae sedis</taxon>
        <taxon>Eremomycetales</taxon>
        <taxon>Eremomycetaceae</taxon>
        <taxon>Eremomyces</taxon>
    </lineage>
</organism>
<dbReference type="InterPro" id="IPR013922">
    <property type="entry name" value="Cyclin_PHO80-like"/>
</dbReference>
<name>A0A6G1G243_9PEZI</name>
<feature type="non-terminal residue" evidence="2">
    <location>
        <position position="291"/>
    </location>
</feature>
<dbReference type="GO" id="GO:0016538">
    <property type="term" value="F:cyclin-dependent protein serine/threonine kinase regulator activity"/>
    <property type="evidence" value="ECO:0007669"/>
    <property type="project" value="TreeGrafter"/>
</dbReference>